<dbReference type="GO" id="GO:0004830">
    <property type="term" value="F:tryptophan-tRNA ligase activity"/>
    <property type="evidence" value="ECO:0007669"/>
    <property type="project" value="UniProtKB-EC"/>
</dbReference>
<dbReference type="InterPro" id="IPR002305">
    <property type="entry name" value="aa-tRNA-synth_Ic"/>
</dbReference>
<evidence type="ECO:0000256" key="5">
    <source>
        <dbReference type="ARBA" id="ARBA00022840"/>
    </source>
</evidence>
<dbReference type="GO" id="GO:0006436">
    <property type="term" value="P:tryptophanyl-tRNA aminoacylation"/>
    <property type="evidence" value="ECO:0007669"/>
    <property type="project" value="InterPro"/>
</dbReference>
<evidence type="ECO:0000256" key="6">
    <source>
        <dbReference type="ARBA" id="ARBA00022917"/>
    </source>
</evidence>
<dbReference type="InterPro" id="IPR014729">
    <property type="entry name" value="Rossmann-like_a/b/a_fold"/>
</dbReference>
<keyword evidence="3 9" id="KW-0436">Ligase</keyword>
<dbReference type="GO" id="GO:0005829">
    <property type="term" value="C:cytosol"/>
    <property type="evidence" value="ECO:0007669"/>
    <property type="project" value="TreeGrafter"/>
</dbReference>
<protein>
    <recommendedName>
        <fullName evidence="2">tryptophan--tRNA ligase</fullName>
        <ecNumber evidence="2">6.1.1.2</ecNumber>
    </recommendedName>
</protein>
<evidence type="ECO:0000256" key="8">
    <source>
        <dbReference type="ARBA" id="ARBA00049929"/>
    </source>
</evidence>
<dbReference type="InterPro" id="IPR002306">
    <property type="entry name" value="Trp-tRNA-ligase"/>
</dbReference>
<comment type="similarity">
    <text evidence="1">Belongs to the class-I aminoacyl-tRNA synthetase family.</text>
</comment>
<organism evidence="9">
    <name type="scientific">bioreactor metagenome</name>
    <dbReference type="NCBI Taxonomy" id="1076179"/>
    <lineage>
        <taxon>unclassified sequences</taxon>
        <taxon>metagenomes</taxon>
        <taxon>ecological metagenomes</taxon>
    </lineage>
</organism>
<dbReference type="EMBL" id="VSSQ01000017">
    <property type="protein sequence ID" value="MPL62243.1"/>
    <property type="molecule type" value="Genomic_DNA"/>
</dbReference>
<reference evidence="9" key="1">
    <citation type="submission" date="2019-08" db="EMBL/GenBank/DDBJ databases">
        <authorList>
            <person name="Kucharzyk K."/>
            <person name="Murdoch R.W."/>
            <person name="Higgins S."/>
            <person name="Loffler F."/>
        </authorList>
    </citation>
    <scope>NUCLEOTIDE SEQUENCE</scope>
</reference>
<dbReference type="FunFam" id="1.10.240.10:FF:000005">
    <property type="entry name" value="Tryptophan--tRNA ligase"/>
    <property type="match status" value="1"/>
</dbReference>
<sequence>MKSKKVLVSGVQTSGELHLGNYFGAIKQMVELVNSGNYEAYIFLADYHSMTTLLDKKERNQKILETAAAYLACGFDKKKVVIFKQSDVPLVTELTWILNTVTPLPMLFLSHAFKDKERDKENEKKDVNIGLLDYPVLMASDILLYNADIVPIGKDQEQHLEMTREIAGKYNRAYNVNTFKFPKGYSVKELEVVPGIDGKKMSKSKGNAIAMFASDDEIKKKVMSIKTDSKAPNEKKNPDEVLIYKIHKIFLNKKEDEKLREKFLNSDKNPYSYKEAKEDLLNTILSYFSEMKKKYHYYLNTPKGKKEMLSVLKSGAKKAHKKGEIMMRKVKKETGLDF</sequence>
<accession>A0A644T5Q2</accession>
<dbReference type="InterPro" id="IPR050203">
    <property type="entry name" value="Trp-tRNA_synthetase"/>
</dbReference>
<keyword evidence="6" id="KW-0648">Protein biosynthesis</keyword>
<dbReference type="AlphaFoldDB" id="A0A644T5Q2"/>
<evidence type="ECO:0000256" key="2">
    <source>
        <dbReference type="ARBA" id="ARBA00013161"/>
    </source>
</evidence>
<dbReference type="NCBIfam" id="TIGR00233">
    <property type="entry name" value="trpS"/>
    <property type="match status" value="1"/>
</dbReference>
<evidence type="ECO:0000313" key="9">
    <source>
        <dbReference type="EMBL" id="MPL62243.1"/>
    </source>
</evidence>
<comment type="caution">
    <text evidence="9">The sequence shown here is derived from an EMBL/GenBank/DDBJ whole genome shotgun (WGS) entry which is preliminary data.</text>
</comment>
<keyword evidence="5" id="KW-0067">ATP-binding</keyword>
<dbReference type="GO" id="GO:0005524">
    <property type="term" value="F:ATP binding"/>
    <property type="evidence" value="ECO:0007669"/>
    <property type="project" value="UniProtKB-KW"/>
</dbReference>
<keyword evidence="4" id="KW-0547">Nucleotide-binding</keyword>
<evidence type="ECO:0000256" key="7">
    <source>
        <dbReference type="ARBA" id="ARBA00023146"/>
    </source>
</evidence>
<dbReference type="SUPFAM" id="SSF52374">
    <property type="entry name" value="Nucleotidylyl transferase"/>
    <property type="match status" value="1"/>
</dbReference>
<evidence type="ECO:0000256" key="1">
    <source>
        <dbReference type="ARBA" id="ARBA00005594"/>
    </source>
</evidence>
<evidence type="ECO:0000256" key="3">
    <source>
        <dbReference type="ARBA" id="ARBA00022598"/>
    </source>
</evidence>
<dbReference type="PRINTS" id="PR01039">
    <property type="entry name" value="TRNASYNTHTRP"/>
</dbReference>
<dbReference type="Pfam" id="PF00579">
    <property type="entry name" value="tRNA-synt_1b"/>
    <property type="match status" value="1"/>
</dbReference>
<dbReference type="Gene3D" id="3.40.50.620">
    <property type="entry name" value="HUPs"/>
    <property type="match status" value="1"/>
</dbReference>
<dbReference type="PANTHER" id="PTHR43766:SF1">
    <property type="entry name" value="TRYPTOPHAN--TRNA LIGASE, MITOCHONDRIAL"/>
    <property type="match status" value="1"/>
</dbReference>
<dbReference type="Gene3D" id="1.10.240.10">
    <property type="entry name" value="Tyrosyl-Transfer RNA Synthetase"/>
    <property type="match status" value="1"/>
</dbReference>
<proteinExistence type="inferred from homology"/>
<keyword evidence="7" id="KW-0030">Aminoacyl-tRNA synthetase</keyword>
<dbReference type="EC" id="6.1.1.2" evidence="2"/>
<comment type="catalytic activity">
    <reaction evidence="8">
        <text>tRNA(Trp) + L-tryptophan + ATP = L-tryptophyl-tRNA(Trp) + AMP + diphosphate + H(+)</text>
        <dbReference type="Rhea" id="RHEA:24080"/>
        <dbReference type="Rhea" id="RHEA-COMP:9671"/>
        <dbReference type="Rhea" id="RHEA-COMP:9705"/>
        <dbReference type="ChEBI" id="CHEBI:15378"/>
        <dbReference type="ChEBI" id="CHEBI:30616"/>
        <dbReference type="ChEBI" id="CHEBI:33019"/>
        <dbReference type="ChEBI" id="CHEBI:57912"/>
        <dbReference type="ChEBI" id="CHEBI:78442"/>
        <dbReference type="ChEBI" id="CHEBI:78535"/>
        <dbReference type="ChEBI" id="CHEBI:456215"/>
        <dbReference type="EC" id="6.1.1.2"/>
    </reaction>
</comment>
<name>A0A644T5Q2_9ZZZZ</name>
<evidence type="ECO:0000256" key="4">
    <source>
        <dbReference type="ARBA" id="ARBA00022741"/>
    </source>
</evidence>
<gene>
    <name evidence="9" type="primary">trpS_3</name>
    <name evidence="9" type="ORF">SDC9_07854</name>
</gene>
<dbReference type="PANTHER" id="PTHR43766">
    <property type="entry name" value="TRYPTOPHAN--TRNA LIGASE, MITOCHONDRIAL"/>
    <property type="match status" value="1"/>
</dbReference>
<dbReference type="CDD" id="cd00806">
    <property type="entry name" value="TrpRS_core"/>
    <property type="match status" value="1"/>
</dbReference>